<accession>A0A0F9I7W0</accession>
<reference evidence="1" key="1">
    <citation type="journal article" date="2015" name="Nature">
        <title>Complex archaea that bridge the gap between prokaryotes and eukaryotes.</title>
        <authorList>
            <person name="Spang A."/>
            <person name="Saw J.H."/>
            <person name="Jorgensen S.L."/>
            <person name="Zaremba-Niedzwiedzka K."/>
            <person name="Martijn J."/>
            <person name="Lind A.E."/>
            <person name="van Eijk R."/>
            <person name="Schleper C."/>
            <person name="Guy L."/>
            <person name="Ettema T.J."/>
        </authorList>
    </citation>
    <scope>NUCLEOTIDE SEQUENCE</scope>
</reference>
<gene>
    <name evidence="1" type="ORF">LCGC14_1910050</name>
</gene>
<dbReference type="EMBL" id="LAZR01020158">
    <property type="protein sequence ID" value="KKL89905.1"/>
    <property type="molecule type" value="Genomic_DNA"/>
</dbReference>
<evidence type="ECO:0000313" key="1">
    <source>
        <dbReference type="EMBL" id="KKL89905.1"/>
    </source>
</evidence>
<protein>
    <submittedName>
        <fullName evidence="1">Uncharacterized protein</fullName>
    </submittedName>
</protein>
<proteinExistence type="predicted"/>
<name>A0A0F9I7W0_9ZZZZ</name>
<organism evidence="1">
    <name type="scientific">marine sediment metagenome</name>
    <dbReference type="NCBI Taxonomy" id="412755"/>
    <lineage>
        <taxon>unclassified sequences</taxon>
        <taxon>metagenomes</taxon>
        <taxon>ecological metagenomes</taxon>
    </lineage>
</organism>
<sequence length="131" mass="14028">MARSVILKARNNTGSTITAGTVVYISGYRDEDQIPYISLASNDDESKMPAVGILREDIEHGIIGVVKISGQVYGVDTSSVSVNADVYVGKNGRITFTEPALSNKNLITQQLGTVISVADNPNGQLQLYPLE</sequence>
<dbReference type="AlphaFoldDB" id="A0A0F9I7W0"/>
<feature type="non-terminal residue" evidence="1">
    <location>
        <position position="131"/>
    </location>
</feature>
<comment type="caution">
    <text evidence="1">The sequence shown here is derived from an EMBL/GenBank/DDBJ whole genome shotgun (WGS) entry which is preliminary data.</text>
</comment>